<reference evidence="2 3" key="1">
    <citation type="submission" date="2023-03" db="EMBL/GenBank/DDBJ databases">
        <title>High recombination rates correlate with genetic variation in Cardiocondyla obscurior ants.</title>
        <authorList>
            <person name="Errbii M."/>
        </authorList>
    </citation>
    <scope>NUCLEOTIDE SEQUENCE [LARGE SCALE GENOMIC DNA]</scope>
    <source>
        <strain evidence="2">Alpha-2009</strain>
        <tissue evidence="2">Whole body</tissue>
    </source>
</reference>
<dbReference type="Proteomes" id="UP001430953">
    <property type="component" value="Unassembled WGS sequence"/>
</dbReference>
<dbReference type="AlphaFoldDB" id="A0AAW2ENX2"/>
<accession>A0AAW2ENX2</accession>
<gene>
    <name evidence="2" type="ORF">PUN28_016827</name>
</gene>
<comment type="caution">
    <text evidence="2">The sequence shown here is derived from an EMBL/GenBank/DDBJ whole genome shotgun (WGS) entry which is preliminary data.</text>
</comment>
<evidence type="ECO:0000313" key="2">
    <source>
        <dbReference type="EMBL" id="KAL0105433.1"/>
    </source>
</evidence>
<protein>
    <recommendedName>
        <fullName evidence="4">Secreted protein</fullName>
    </recommendedName>
</protein>
<evidence type="ECO:0000313" key="3">
    <source>
        <dbReference type="Proteomes" id="UP001430953"/>
    </source>
</evidence>
<feature type="region of interest" description="Disordered" evidence="1">
    <location>
        <begin position="78"/>
        <end position="118"/>
    </location>
</feature>
<organism evidence="2 3">
    <name type="scientific">Cardiocondyla obscurior</name>
    <dbReference type="NCBI Taxonomy" id="286306"/>
    <lineage>
        <taxon>Eukaryota</taxon>
        <taxon>Metazoa</taxon>
        <taxon>Ecdysozoa</taxon>
        <taxon>Arthropoda</taxon>
        <taxon>Hexapoda</taxon>
        <taxon>Insecta</taxon>
        <taxon>Pterygota</taxon>
        <taxon>Neoptera</taxon>
        <taxon>Endopterygota</taxon>
        <taxon>Hymenoptera</taxon>
        <taxon>Apocrita</taxon>
        <taxon>Aculeata</taxon>
        <taxon>Formicoidea</taxon>
        <taxon>Formicidae</taxon>
        <taxon>Myrmicinae</taxon>
        <taxon>Cardiocondyla</taxon>
    </lineage>
</organism>
<keyword evidence="3" id="KW-1185">Reference proteome</keyword>
<feature type="compositionally biased region" description="Basic residues" evidence="1">
    <location>
        <begin position="84"/>
        <end position="107"/>
    </location>
</feature>
<dbReference type="EMBL" id="JADYXP020000019">
    <property type="protein sequence ID" value="KAL0105433.1"/>
    <property type="molecule type" value="Genomic_DNA"/>
</dbReference>
<evidence type="ECO:0000256" key="1">
    <source>
        <dbReference type="SAM" id="MobiDB-lite"/>
    </source>
</evidence>
<sequence length="118" mass="13778">MIPPVYIVFTFTLTHASPRAYTRTQCRLFREFSGDGSVLTIACMYNVEGRIVCDSKCTGIVGRTMRLFRDSEVARGTNIEKERREKKKKERQKKKKKLRRKRKSVKRKALDLPVIGLR</sequence>
<proteinExistence type="predicted"/>
<name>A0AAW2ENX2_9HYME</name>
<evidence type="ECO:0008006" key="4">
    <source>
        <dbReference type="Google" id="ProtNLM"/>
    </source>
</evidence>